<dbReference type="RefSeq" id="WP_184781098.1">
    <property type="nucleotide sequence ID" value="NZ_JACHMG010000001.1"/>
</dbReference>
<evidence type="ECO:0000313" key="3">
    <source>
        <dbReference type="Proteomes" id="UP000581769"/>
    </source>
</evidence>
<feature type="transmembrane region" description="Helical" evidence="1">
    <location>
        <begin position="6"/>
        <end position="24"/>
    </location>
</feature>
<dbReference type="Proteomes" id="UP000581769">
    <property type="component" value="Unassembled WGS sequence"/>
</dbReference>
<keyword evidence="3" id="KW-1185">Reference proteome</keyword>
<keyword evidence="1" id="KW-1133">Transmembrane helix</keyword>
<evidence type="ECO:0000256" key="1">
    <source>
        <dbReference type="SAM" id="Phobius"/>
    </source>
</evidence>
<reference evidence="2 3" key="1">
    <citation type="submission" date="2020-08" db="EMBL/GenBank/DDBJ databases">
        <title>Sequencing the genomes of 1000 actinobacteria strains.</title>
        <authorList>
            <person name="Klenk H.-P."/>
        </authorList>
    </citation>
    <scope>NUCLEOTIDE SEQUENCE [LARGE SCALE GENOMIC DNA]</scope>
    <source>
        <strain evidence="2 3">DSM 45859</strain>
    </source>
</reference>
<protein>
    <submittedName>
        <fullName evidence="2">Uncharacterized protein</fullName>
    </submittedName>
</protein>
<name>A0A840IYG8_9PSEU</name>
<sequence length="134" mass="14752">MEVVLWLTGMAVLGALAAVLVWVFRDRAGRLDRRFDAADQAARWRFLQQRWQAEPMARLATVQQVHAFTPRGGAQVRIVWTDSHTVQDVEIEQGQVARGDFLLVRGVGPYGVITPGDLLAHAAADAPGRAQPGR</sequence>
<dbReference type="AlphaFoldDB" id="A0A840IYG8"/>
<organism evidence="2 3">
    <name type="scientific">Amycolatopsis jiangsuensis</name>
    <dbReference type="NCBI Taxonomy" id="1181879"/>
    <lineage>
        <taxon>Bacteria</taxon>
        <taxon>Bacillati</taxon>
        <taxon>Actinomycetota</taxon>
        <taxon>Actinomycetes</taxon>
        <taxon>Pseudonocardiales</taxon>
        <taxon>Pseudonocardiaceae</taxon>
        <taxon>Amycolatopsis</taxon>
    </lineage>
</organism>
<dbReference type="EMBL" id="JACHMG010000001">
    <property type="protein sequence ID" value="MBB4686188.1"/>
    <property type="molecule type" value="Genomic_DNA"/>
</dbReference>
<proteinExistence type="predicted"/>
<accession>A0A840IYG8</accession>
<keyword evidence="1" id="KW-0812">Transmembrane</keyword>
<comment type="caution">
    <text evidence="2">The sequence shown here is derived from an EMBL/GenBank/DDBJ whole genome shotgun (WGS) entry which is preliminary data.</text>
</comment>
<gene>
    <name evidence="2" type="ORF">BJY18_003673</name>
</gene>
<keyword evidence="1" id="KW-0472">Membrane</keyword>
<evidence type="ECO:0000313" key="2">
    <source>
        <dbReference type="EMBL" id="MBB4686188.1"/>
    </source>
</evidence>